<evidence type="ECO:0000313" key="4">
    <source>
        <dbReference type="Proteomes" id="UP000193920"/>
    </source>
</evidence>
<evidence type="ECO:0000259" key="2">
    <source>
        <dbReference type="Pfam" id="PF09820"/>
    </source>
</evidence>
<reference evidence="3 4" key="1">
    <citation type="submission" date="2016-08" db="EMBL/GenBank/DDBJ databases">
        <title>A Parts List for Fungal Cellulosomes Revealed by Comparative Genomics.</title>
        <authorList>
            <consortium name="DOE Joint Genome Institute"/>
            <person name="Haitjema C.H."/>
            <person name="Gilmore S.P."/>
            <person name="Henske J.K."/>
            <person name="Solomon K.V."/>
            <person name="De Groot R."/>
            <person name="Kuo A."/>
            <person name="Mondo S.J."/>
            <person name="Salamov A.A."/>
            <person name="Labutti K."/>
            <person name="Zhao Z."/>
            <person name="Chiniquy J."/>
            <person name="Barry K."/>
            <person name="Brewer H.M."/>
            <person name="Purvine S.O."/>
            <person name="Wright A.T."/>
            <person name="Boxma B."/>
            <person name="Van Alen T."/>
            <person name="Hackstein J.H."/>
            <person name="Baker S.E."/>
            <person name="Grigoriev I.V."/>
            <person name="O'Malley M.A."/>
        </authorList>
    </citation>
    <scope>NUCLEOTIDE SEQUENCE [LARGE SCALE GENOMIC DNA]</scope>
    <source>
        <strain evidence="3 4">G1</strain>
    </source>
</reference>
<accession>A0A1Y2D7Q9</accession>
<feature type="domain" description="AAA-ATPase-like" evidence="2">
    <location>
        <begin position="512"/>
        <end position="636"/>
    </location>
</feature>
<feature type="domain" description="AAA-ATPase-like" evidence="2">
    <location>
        <begin position="39"/>
        <end position="259"/>
    </location>
</feature>
<dbReference type="AlphaFoldDB" id="A0A1Y2D7Q9"/>
<sequence>MSESKLKRVTENENQDFTVEPPNKKRKESSDLLKKFKCKYFYIDKSLLIKEFLQNDSKIVCITRPSGYGKTTNLIMLRYFFEMNYENIKENEFQNLQNKKYFENLLISKEKEDDQTYLDKYQGKYPVIYLDFSSDFEIEKTFEATIENFKTFIKKLFRSYKNINLKNLDKYDKEQWENFQNGTFSISELKESISFLCLSLNKAFNKKIILLIDNYDSPILNTINTNNEFYKFYEEVFLEIFNQDKRHHYLFKTFITGNLNCIVKKIPILMNYEMLKKDYIEKHREIIWTLLVEYGYLIYDYRTITAKFDFKVVKLEIRTNDVSEFIKNKLSSWKQNLCKDEIIKNAIDSLTHNYDEERIIEFLKDKIKSNLGYGTGYDYYENEFLDKYYSIIYSLLSLSDECEVVTKKKFNENDNIRELLIIPKKNLKSNNNKNDIVYIIINYNDIVKEGCIEALDYNENLEFDDIKLKEKYDKIIKFGIAFYEEICDVIYEINYGNSFKKKEMQKEIYTGEEFQYASNKNFYLIDKTKMISKLINCKGIIAYLITRPRRFGKSLNLSMIKKFFEKPINEKENENKKFVFDGLEVSKDRKNMRHFRKYPVIYLNFKGIQGNNFKEIKNFLIDIISTLFKNMRNKIEFEKLGDLDKINWIKIENKIIQCCYSFGLSSSNSGANNITKCTLLNDLYFSDCYGFTEDELKNVLSNFNISDSKEKSDDIEDGIKERLKKKYGGYSCVSNIGIIKNIYNPYSVMKFVQKNKNKRDNFELSNYWIYSEKNEKLKNFLKNSLAAEQESGHGIIDIGFPNEKVKDKYIIIEIKVPKSDDKNSLSEACKIAINQIEKKKYDEKFKFNDFKSIIKYDNYFSDCYGFTEDELKNVLFNFSISDSKEKSDSDNTKDGIKERLKKKKYCGYFYFSDKGIIKNIYYPYYIIKFFQKNKNKSDNFELSNYWIYSEKNEELKNLLKISILNFDVEFLNLLCGKIIEFSFDKLSLIE</sequence>
<comment type="caution">
    <text evidence="3">The sequence shown here is derived from an EMBL/GenBank/DDBJ whole genome shotgun (WGS) entry which is preliminary data.</text>
</comment>
<dbReference type="InterPro" id="IPR018631">
    <property type="entry name" value="AAA-ATPase-like_dom"/>
</dbReference>
<dbReference type="STRING" id="1754190.A0A1Y2D7Q9"/>
<dbReference type="PANTHER" id="PTHR34825:SF1">
    <property type="entry name" value="AAA-ATPASE-LIKE DOMAIN-CONTAINING PROTEIN"/>
    <property type="match status" value="1"/>
</dbReference>
<feature type="compositionally biased region" description="Basic and acidic residues" evidence="1">
    <location>
        <begin position="1"/>
        <end position="11"/>
    </location>
</feature>
<feature type="region of interest" description="Disordered" evidence="1">
    <location>
        <begin position="1"/>
        <end position="25"/>
    </location>
</feature>
<dbReference type="PANTHER" id="PTHR34825">
    <property type="entry name" value="CONSERVED PROTEIN, WITH A WEAK D-GALACTARATE DEHYDRATASE/ALTRONATE HYDROLASE DOMAIN"/>
    <property type="match status" value="1"/>
</dbReference>
<protein>
    <recommendedName>
        <fullName evidence="2">AAA-ATPase-like domain-containing protein</fullName>
    </recommendedName>
</protein>
<dbReference type="Pfam" id="PF09820">
    <property type="entry name" value="AAA-ATPase_like"/>
    <property type="match status" value="2"/>
</dbReference>
<dbReference type="OrthoDB" id="2111466at2759"/>
<evidence type="ECO:0000313" key="3">
    <source>
        <dbReference type="EMBL" id="ORY55237.1"/>
    </source>
</evidence>
<keyword evidence="4" id="KW-1185">Reference proteome</keyword>
<proteinExistence type="predicted"/>
<dbReference type="EMBL" id="MCOG01000079">
    <property type="protein sequence ID" value="ORY55237.1"/>
    <property type="molecule type" value="Genomic_DNA"/>
</dbReference>
<gene>
    <name evidence="3" type="ORF">LY90DRAFT_507249</name>
</gene>
<name>A0A1Y2D7Q9_9FUNG</name>
<organism evidence="3 4">
    <name type="scientific">Neocallimastix californiae</name>
    <dbReference type="NCBI Taxonomy" id="1754190"/>
    <lineage>
        <taxon>Eukaryota</taxon>
        <taxon>Fungi</taxon>
        <taxon>Fungi incertae sedis</taxon>
        <taxon>Chytridiomycota</taxon>
        <taxon>Chytridiomycota incertae sedis</taxon>
        <taxon>Neocallimastigomycetes</taxon>
        <taxon>Neocallimastigales</taxon>
        <taxon>Neocallimastigaceae</taxon>
        <taxon>Neocallimastix</taxon>
    </lineage>
</organism>
<dbReference type="Proteomes" id="UP000193920">
    <property type="component" value="Unassembled WGS sequence"/>
</dbReference>
<evidence type="ECO:0000256" key="1">
    <source>
        <dbReference type="SAM" id="MobiDB-lite"/>
    </source>
</evidence>